<evidence type="ECO:0000313" key="1">
    <source>
        <dbReference type="EMBL" id="AKA70874.1"/>
    </source>
</evidence>
<accession>A0A0E3K312</accession>
<dbReference type="Gene3D" id="2.10.230.10">
    <property type="entry name" value="Heat shock protein DnaJ, cysteine-rich domain"/>
    <property type="match status" value="1"/>
</dbReference>
<dbReference type="STRING" id="1548.CSCA_3749"/>
<protein>
    <recommendedName>
        <fullName evidence="3">Chaperone protein DnaJ</fullName>
    </recommendedName>
</protein>
<dbReference type="HOGENOM" id="CLU_2933247_0_0_9"/>
<name>A0A0E3K312_CLOSL</name>
<keyword evidence="2" id="KW-1185">Reference proteome</keyword>
<dbReference type="RefSeq" id="WP_029159055.1">
    <property type="nucleotide sequence ID" value="NZ_CP009933.1"/>
</dbReference>
<dbReference type="InterPro" id="IPR036410">
    <property type="entry name" value="HSP_DnaJ_Cys-rich_dom_sf"/>
</dbReference>
<evidence type="ECO:0008006" key="3">
    <source>
        <dbReference type="Google" id="ProtNLM"/>
    </source>
</evidence>
<dbReference type="EMBL" id="CP009933">
    <property type="protein sequence ID" value="AKA70874.1"/>
    <property type="molecule type" value="Genomic_DNA"/>
</dbReference>
<dbReference type="SUPFAM" id="SSF57938">
    <property type="entry name" value="DnaJ/Hsp40 cysteine-rich domain"/>
    <property type="match status" value="1"/>
</dbReference>
<dbReference type="KEGG" id="csq:CSCA_3749"/>
<reference evidence="1 2" key="1">
    <citation type="journal article" date="2015" name="J. Biotechnol.">
        <title>Complete genome sequence of a malodorant-producing acetogen, Clostridium scatologenes ATCC 25775(T).</title>
        <authorList>
            <person name="Zhu Z."/>
            <person name="Guo T."/>
            <person name="Zheng H."/>
            <person name="Song T."/>
            <person name="Ouyang P."/>
            <person name="Xie J."/>
        </authorList>
    </citation>
    <scope>NUCLEOTIDE SEQUENCE [LARGE SCALE GENOMIC DNA]</scope>
    <source>
        <strain evidence="1 2">ATCC 25775</strain>
    </source>
</reference>
<organism evidence="1 2">
    <name type="scientific">Clostridium scatologenes</name>
    <dbReference type="NCBI Taxonomy" id="1548"/>
    <lineage>
        <taxon>Bacteria</taxon>
        <taxon>Bacillati</taxon>
        <taxon>Bacillota</taxon>
        <taxon>Clostridia</taxon>
        <taxon>Eubacteriales</taxon>
        <taxon>Clostridiaceae</taxon>
        <taxon>Clostridium</taxon>
    </lineage>
</organism>
<evidence type="ECO:0000313" key="2">
    <source>
        <dbReference type="Proteomes" id="UP000033115"/>
    </source>
</evidence>
<dbReference type="AlphaFoldDB" id="A0A0E3K312"/>
<gene>
    <name evidence="1" type="ORF">CSCA_3749</name>
</gene>
<sequence>MAKEICPVCRGKKIVKCEDYGMTYGTYDHSNVTIQGSCPACGGTGKIPCPECHGTGKVDE</sequence>
<dbReference type="Proteomes" id="UP000033115">
    <property type="component" value="Chromosome"/>
</dbReference>
<proteinExistence type="predicted"/>